<feature type="domain" description="CSD" evidence="4">
    <location>
        <begin position="1"/>
        <end position="66"/>
    </location>
</feature>
<dbReference type="GO" id="GO:0005737">
    <property type="term" value="C:cytoplasm"/>
    <property type="evidence" value="ECO:0007669"/>
    <property type="project" value="UniProtKB-SubCell"/>
</dbReference>
<dbReference type="Gene3D" id="6.20.370.130">
    <property type="match status" value="1"/>
</dbReference>
<protein>
    <submittedName>
        <fullName evidence="5">Cold shock domain-containing protein</fullName>
    </submittedName>
</protein>
<dbReference type="PANTHER" id="PTHR11544">
    <property type="entry name" value="COLD SHOCK DOMAIN CONTAINING PROTEINS"/>
    <property type="match status" value="1"/>
</dbReference>
<dbReference type="FunFam" id="2.40.50.140:FF:000006">
    <property type="entry name" value="Cold shock protein CspC"/>
    <property type="match status" value="1"/>
</dbReference>
<keyword evidence="2" id="KW-0963">Cytoplasm</keyword>
<dbReference type="AlphaFoldDB" id="A0A3S9HDP6"/>
<name>A0A3S9HDP6_9LACT</name>
<dbReference type="InterPro" id="IPR050181">
    <property type="entry name" value="Cold_shock_domain"/>
</dbReference>
<gene>
    <name evidence="5" type="ORF">EJN90_12900</name>
</gene>
<dbReference type="GO" id="GO:0003676">
    <property type="term" value="F:nucleic acid binding"/>
    <property type="evidence" value="ECO:0007669"/>
    <property type="project" value="InterPro"/>
</dbReference>
<evidence type="ECO:0000256" key="2">
    <source>
        <dbReference type="ARBA" id="ARBA00022490"/>
    </source>
</evidence>
<dbReference type="Pfam" id="PF00313">
    <property type="entry name" value="CSD"/>
    <property type="match status" value="1"/>
</dbReference>
<evidence type="ECO:0000256" key="3">
    <source>
        <dbReference type="RuleBase" id="RU000408"/>
    </source>
</evidence>
<dbReference type="InterPro" id="IPR019844">
    <property type="entry name" value="CSD_CS"/>
</dbReference>
<accession>A0A3S9HDP6</accession>
<dbReference type="CDD" id="cd04458">
    <property type="entry name" value="CSP_CDS"/>
    <property type="match status" value="1"/>
</dbReference>
<dbReference type="InterPro" id="IPR012156">
    <property type="entry name" value="Cold_shock_CspA"/>
</dbReference>
<reference evidence="6" key="1">
    <citation type="submission" date="2018-12" db="EMBL/GenBank/DDBJ databases">
        <title>Complete genome sequencing of Jeotgalibaca sp. H21T32.</title>
        <authorList>
            <person name="Bae J.-W."/>
            <person name="Lee S.-Y."/>
        </authorList>
    </citation>
    <scope>NUCLEOTIDE SEQUENCE [LARGE SCALE GENOMIC DNA]</scope>
    <source>
        <strain evidence="6">H21T32</strain>
    </source>
</reference>
<dbReference type="KEGG" id="jeh:EJN90_12900"/>
<evidence type="ECO:0000256" key="1">
    <source>
        <dbReference type="ARBA" id="ARBA00004496"/>
    </source>
</evidence>
<dbReference type="OrthoDB" id="9805039at2"/>
<organism evidence="5 6">
    <name type="scientific">Jeotgalibaca ciconiae</name>
    <dbReference type="NCBI Taxonomy" id="2496265"/>
    <lineage>
        <taxon>Bacteria</taxon>
        <taxon>Bacillati</taxon>
        <taxon>Bacillota</taxon>
        <taxon>Bacilli</taxon>
        <taxon>Lactobacillales</taxon>
        <taxon>Carnobacteriaceae</taxon>
        <taxon>Jeotgalibaca</taxon>
    </lineage>
</organism>
<dbReference type="PROSITE" id="PS00352">
    <property type="entry name" value="CSD_1"/>
    <property type="match status" value="1"/>
</dbReference>
<dbReference type="GO" id="GO:0010468">
    <property type="term" value="P:regulation of gene expression"/>
    <property type="evidence" value="ECO:0007669"/>
    <property type="project" value="UniProtKB-ARBA"/>
</dbReference>
<evidence type="ECO:0000313" key="5">
    <source>
        <dbReference type="EMBL" id="AZP05474.1"/>
    </source>
</evidence>
<dbReference type="SUPFAM" id="SSF50249">
    <property type="entry name" value="Nucleic acid-binding proteins"/>
    <property type="match status" value="1"/>
</dbReference>
<dbReference type="PIRSF" id="PIRSF002599">
    <property type="entry name" value="Cold_shock_A"/>
    <property type="match status" value="1"/>
</dbReference>
<dbReference type="PROSITE" id="PS51857">
    <property type="entry name" value="CSD_2"/>
    <property type="match status" value="1"/>
</dbReference>
<dbReference type="Proteomes" id="UP000273326">
    <property type="component" value="Chromosome"/>
</dbReference>
<dbReference type="InterPro" id="IPR012340">
    <property type="entry name" value="NA-bd_OB-fold"/>
</dbReference>
<sequence>MAHGIVKWFDNEKGYGFIELSDNQDDIFVHFTGINQEGFKALKEGQNVEFTIAEGARGPQATNVNVVDSIPAVRNDSEIQEK</sequence>
<comment type="subcellular location">
    <subcellularLocation>
        <location evidence="1 3">Cytoplasm</location>
    </subcellularLocation>
</comment>
<dbReference type="InterPro" id="IPR011129">
    <property type="entry name" value="CSD"/>
</dbReference>
<evidence type="ECO:0000313" key="6">
    <source>
        <dbReference type="Proteomes" id="UP000273326"/>
    </source>
</evidence>
<dbReference type="RefSeq" id="WP_126111912.1">
    <property type="nucleotide sequence ID" value="NZ_CP034465.1"/>
</dbReference>
<evidence type="ECO:0000259" key="4">
    <source>
        <dbReference type="PROSITE" id="PS51857"/>
    </source>
</evidence>
<keyword evidence="6" id="KW-1185">Reference proteome</keyword>
<dbReference type="GO" id="GO:0051252">
    <property type="term" value="P:regulation of RNA metabolic process"/>
    <property type="evidence" value="ECO:0007669"/>
    <property type="project" value="UniProtKB-ARBA"/>
</dbReference>
<dbReference type="Gene3D" id="2.40.50.140">
    <property type="entry name" value="Nucleic acid-binding proteins"/>
    <property type="match status" value="1"/>
</dbReference>
<dbReference type="InterPro" id="IPR002059">
    <property type="entry name" value="CSP_DNA-bd"/>
</dbReference>
<proteinExistence type="predicted"/>
<dbReference type="EMBL" id="CP034465">
    <property type="protein sequence ID" value="AZP05474.1"/>
    <property type="molecule type" value="Genomic_DNA"/>
</dbReference>
<dbReference type="SMART" id="SM00357">
    <property type="entry name" value="CSP"/>
    <property type="match status" value="1"/>
</dbReference>
<dbReference type="PRINTS" id="PR00050">
    <property type="entry name" value="COLDSHOCK"/>
</dbReference>